<keyword evidence="1" id="KW-1133">Transmembrane helix</keyword>
<dbReference type="InterPro" id="IPR009781">
    <property type="entry name" value="DUF1345"/>
</dbReference>
<name>A0A161K5N1_9ZZZZ</name>
<feature type="transmembrane region" description="Helical" evidence="1">
    <location>
        <begin position="27"/>
        <end position="46"/>
    </location>
</feature>
<protein>
    <submittedName>
        <fullName evidence="2">Probable transmembrane protein</fullName>
    </submittedName>
</protein>
<feature type="transmembrane region" description="Helical" evidence="1">
    <location>
        <begin position="90"/>
        <end position="108"/>
    </location>
</feature>
<sequence>MGAQPWRAAVFGDDVMQLGRKIAPARFVAFILVFAAGLAILIPMLGKGRGTMAAFDIASALFLLLVAPLLRDTTDDMRQHAEDNDANRPLLLALTALVSLVVLVSVASEMLSGKGNPVSTALLIVTLALAWLFSNTVYALHYAHMFYSRAGGGGDTGGIDISKCPEPDYWDFVYFSFTLGMTFQTSDTAISSARIRRVAIGHCLAAFVFNIGVLAFSINVLGGAAG</sequence>
<dbReference type="EMBL" id="CZQE01000287">
    <property type="protein sequence ID" value="CUS45646.1"/>
    <property type="molecule type" value="Genomic_DNA"/>
</dbReference>
<dbReference type="AlphaFoldDB" id="A0A161K5N1"/>
<accession>A0A161K5N1</accession>
<organism evidence="2">
    <name type="scientific">hydrothermal vent metagenome</name>
    <dbReference type="NCBI Taxonomy" id="652676"/>
    <lineage>
        <taxon>unclassified sequences</taxon>
        <taxon>metagenomes</taxon>
        <taxon>ecological metagenomes</taxon>
    </lineage>
</organism>
<evidence type="ECO:0000313" key="2">
    <source>
        <dbReference type="EMBL" id="CUS45646.1"/>
    </source>
</evidence>
<reference evidence="2" key="1">
    <citation type="submission" date="2015-10" db="EMBL/GenBank/DDBJ databases">
        <authorList>
            <person name="Gilbert D.G."/>
        </authorList>
    </citation>
    <scope>NUCLEOTIDE SEQUENCE</scope>
</reference>
<keyword evidence="1 2" id="KW-0812">Transmembrane</keyword>
<proteinExistence type="predicted"/>
<feature type="transmembrane region" description="Helical" evidence="1">
    <location>
        <begin position="204"/>
        <end position="225"/>
    </location>
</feature>
<keyword evidence="1" id="KW-0472">Membrane</keyword>
<gene>
    <name evidence="2" type="ORF">MGWOODY_Smn1948</name>
</gene>
<dbReference type="Pfam" id="PF07077">
    <property type="entry name" value="DUF1345"/>
    <property type="match status" value="1"/>
</dbReference>
<feature type="transmembrane region" description="Helical" evidence="1">
    <location>
        <begin position="120"/>
        <end position="140"/>
    </location>
</feature>
<feature type="transmembrane region" description="Helical" evidence="1">
    <location>
        <begin position="52"/>
        <end position="70"/>
    </location>
</feature>
<evidence type="ECO:0000256" key="1">
    <source>
        <dbReference type="SAM" id="Phobius"/>
    </source>
</evidence>